<reference evidence="2" key="1">
    <citation type="submission" date="2023-07" db="EMBL/GenBank/DDBJ databases">
        <title>Paracoccus sp. MBLB3053 whole genome sequence.</title>
        <authorList>
            <person name="Hwang C.Y."/>
            <person name="Cho E.-S."/>
            <person name="Seo M.-J."/>
        </authorList>
    </citation>
    <scope>NUCLEOTIDE SEQUENCE [LARGE SCALE GENOMIC DNA]</scope>
    <source>
        <strain evidence="2">MBLB3053</strain>
    </source>
</reference>
<dbReference type="InterPro" id="IPR056919">
    <property type="entry name" value="Phage_TAC_18"/>
</dbReference>
<sequence>MDRLKKQLCAAVKASLTGKKAYPPEAGRDLWNAFQGLSGTRTYNPAGPNPIQPSEIAAWCQLMRLPLEPRHVEILIAMDAAWLDHAYARTKAPDGVKVLPQISQMPITTALLDAMMG</sequence>
<keyword evidence="2" id="KW-1185">Reference proteome</keyword>
<comment type="caution">
    <text evidence="1">The sequence shown here is derived from an EMBL/GenBank/DDBJ whole genome shotgun (WGS) entry which is preliminary data.</text>
</comment>
<organism evidence="1 2">
    <name type="scientific">Paracoccus aurantius</name>
    <dbReference type="NCBI Taxonomy" id="3073814"/>
    <lineage>
        <taxon>Bacteria</taxon>
        <taxon>Pseudomonadati</taxon>
        <taxon>Pseudomonadota</taxon>
        <taxon>Alphaproteobacteria</taxon>
        <taxon>Rhodobacterales</taxon>
        <taxon>Paracoccaceae</taxon>
        <taxon>Paracoccus</taxon>
    </lineage>
</organism>
<evidence type="ECO:0000313" key="2">
    <source>
        <dbReference type="Proteomes" id="UP001269144"/>
    </source>
</evidence>
<dbReference type="Pfam" id="PF23812">
    <property type="entry name" value="Phage_TAC_18"/>
    <property type="match status" value="1"/>
</dbReference>
<dbReference type="EMBL" id="JAVQLW010000001">
    <property type="protein sequence ID" value="MDS9467950.1"/>
    <property type="molecule type" value="Genomic_DNA"/>
</dbReference>
<name>A0ABU2HSC9_9RHOB</name>
<dbReference type="Proteomes" id="UP001269144">
    <property type="component" value="Unassembled WGS sequence"/>
</dbReference>
<proteinExistence type="predicted"/>
<evidence type="ECO:0000313" key="1">
    <source>
        <dbReference type="EMBL" id="MDS9467950.1"/>
    </source>
</evidence>
<accession>A0ABU2HSC9</accession>
<dbReference type="RefSeq" id="WP_311160125.1">
    <property type="nucleotide sequence ID" value="NZ_JAVQLW010000001.1"/>
</dbReference>
<protein>
    <submittedName>
        <fullName evidence="1">Uncharacterized protein</fullName>
    </submittedName>
</protein>
<gene>
    <name evidence="1" type="ORF">RGQ15_10270</name>
</gene>